<dbReference type="EMBL" id="AP026978">
    <property type="protein sequence ID" value="BDT99546.1"/>
    <property type="molecule type" value="Genomic_DNA"/>
</dbReference>
<evidence type="ECO:0000313" key="1">
    <source>
        <dbReference type="EMBL" id="BDT99546.1"/>
    </source>
</evidence>
<sequence length="49" mass="5319">MRRGGLGDLHATICRALRLEYDDRPEPVAEVQLPEGVQARDLSADLSGA</sequence>
<evidence type="ECO:0000313" key="2">
    <source>
        <dbReference type="Proteomes" id="UP001317870"/>
    </source>
</evidence>
<organism evidence="1 2">
    <name type="scientific">Nocardia sputorum</name>
    <dbReference type="NCBI Taxonomy" id="2984338"/>
    <lineage>
        <taxon>Bacteria</taxon>
        <taxon>Bacillati</taxon>
        <taxon>Actinomycetota</taxon>
        <taxon>Actinomycetes</taxon>
        <taxon>Mycobacteriales</taxon>
        <taxon>Nocardiaceae</taxon>
        <taxon>Nocardia</taxon>
    </lineage>
</organism>
<keyword evidence="2" id="KW-1185">Reference proteome</keyword>
<name>A0ABM8CX27_9NOCA</name>
<accession>A0ABM8CX27</accession>
<protein>
    <submittedName>
        <fullName evidence="1">Uncharacterized protein</fullName>
    </submittedName>
</protein>
<dbReference type="Proteomes" id="UP001317870">
    <property type="component" value="Chromosome"/>
</dbReference>
<proteinExistence type="predicted"/>
<gene>
    <name evidence="1" type="ORF">IFM12276_25750</name>
</gene>
<reference evidence="1 2" key="1">
    <citation type="submission" date="2022-11" db="EMBL/GenBank/DDBJ databases">
        <title>Genome Sequencing of Nocardia sp. ON39_IFM12276 and assembly.</title>
        <authorList>
            <person name="Shimojima M."/>
            <person name="Toyokawa M."/>
            <person name="Uesaka K."/>
        </authorList>
    </citation>
    <scope>NUCLEOTIDE SEQUENCE [LARGE SCALE GENOMIC DNA]</scope>
    <source>
        <strain evidence="1 2">IFM 12276</strain>
    </source>
</reference>